<dbReference type="GO" id="GO:0005634">
    <property type="term" value="C:nucleus"/>
    <property type="evidence" value="ECO:0007669"/>
    <property type="project" value="TreeGrafter"/>
</dbReference>
<dbReference type="AlphaFoldDB" id="A0AAW0KS67"/>
<gene>
    <name evidence="5" type="primary">ZHD7</name>
    <name evidence="5" type="ORF">CFP56_014839</name>
</gene>
<protein>
    <submittedName>
        <fullName evidence="5">Zinc-finger homeodomain protein 7</fullName>
    </submittedName>
</protein>
<dbReference type="PROSITE" id="PS51523">
    <property type="entry name" value="ZF_HD_DIMER"/>
    <property type="match status" value="1"/>
</dbReference>
<name>A0AAW0KS67_QUESU</name>
<keyword evidence="5" id="KW-0371">Homeobox</keyword>
<keyword evidence="5" id="KW-0238">DNA-binding</keyword>
<evidence type="ECO:0000259" key="4">
    <source>
        <dbReference type="PROSITE" id="PS51523"/>
    </source>
</evidence>
<reference evidence="5 6" key="1">
    <citation type="journal article" date="2018" name="Sci. Data">
        <title>The draft genome sequence of cork oak.</title>
        <authorList>
            <person name="Ramos A.M."/>
            <person name="Usie A."/>
            <person name="Barbosa P."/>
            <person name="Barros P.M."/>
            <person name="Capote T."/>
            <person name="Chaves I."/>
            <person name="Simoes F."/>
            <person name="Abreu I."/>
            <person name="Carrasquinho I."/>
            <person name="Faro C."/>
            <person name="Guimaraes J.B."/>
            <person name="Mendonca D."/>
            <person name="Nobrega F."/>
            <person name="Rodrigues L."/>
            <person name="Saibo N.J.M."/>
            <person name="Varela M.C."/>
            <person name="Egas C."/>
            <person name="Matos J."/>
            <person name="Miguel C.M."/>
            <person name="Oliveira M.M."/>
            <person name="Ricardo C.P."/>
            <person name="Goncalves S."/>
        </authorList>
    </citation>
    <scope>NUCLEOTIDE SEQUENCE [LARGE SCALE GENOMIC DNA]</scope>
    <source>
        <strain evidence="6">cv. HL8</strain>
    </source>
</reference>
<feature type="domain" description="ZF-HD dimerization-type" evidence="4">
    <location>
        <begin position="1"/>
        <end position="43"/>
    </location>
</feature>
<keyword evidence="3" id="KW-0862">Zinc</keyword>
<accession>A0AAW0KS67</accession>
<keyword evidence="6" id="KW-1185">Reference proteome</keyword>
<keyword evidence="2 5" id="KW-0863">Zinc-finger</keyword>
<dbReference type="Proteomes" id="UP000237347">
    <property type="component" value="Unassembled WGS sequence"/>
</dbReference>
<dbReference type="GO" id="GO:0003700">
    <property type="term" value="F:DNA-binding transcription factor activity"/>
    <property type="evidence" value="ECO:0007669"/>
    <property type="project" value="TreeGrafter"/>
</dbReference>
<organism evidence="5 6">
    <name type="scientific">Quercus suber</name>
    <name type="common">Cork oak</name>
    <dbReference type="NCBI Taxonomy" id="58331"/>
    <lineage>
        <taxon>Eukaryota</taxon>
        <taxon>Viridiplantae</taxon>
        <taxon>Streptophyta</taxon>
        <taxon>Embryophyta</taxon>
        <taxon>Tracheophyta</taxon>
        <taxon>Spermatophyta</taxon>
        <taxon>Magnoliopsida</taxon>
        <taxon>eudicotyledons</taxon>
        <taxon>Gunneridae</taxon>
        <taxon>Pentapetalae</taxon>
        <taxon>rosids</taxon>
        <taxon>fabids</taxon>
        <taxon>Fagales</taxon>
        <taxon>Fagaceae</taxon>
        <taxon>Quercus</taxon>
    </lineage>
</organism>
<dbReference type="EMBL" id="PKMF04000233">
    <property type="protein sequence ID" value="KAK7841810.1"/>
    <property type="molecule type" value="Genomic_DNA"/>
</dbReference>
<comment type="caution">
    <text evidence="5">The sequence shown here is derived from an EMBL/GenBank/DDBJ whole genome shotgun (WGS) entry which is preliminary data.</text>
</comment>
<dbReference type="GO" id="GO:0050793">
    <property type="term" value="P:regulation of developmental process"/>
    <property type="evidence" value="ECO:0007669"/>
    <property type="project" value="TreeGrafter"/>
</dbReference>
<keyword evidence="1" id="KW-0479">Metal-binding</keyword>
<dbReference type="GO" id="GO:0000976">
    <property type="term" value="F:transcription cis-regulatory region binding"/>
    <property type="evidence" value="ECO:0007669"/>
    <property type="project" value="TreeGrafter"/>
</dbReference>
<evidence type="ECO:0000256" key="1">
    <source>
        <dbReference type="ARBA" id="ARBA00022723"/>
    </source>
</evidence>
<dbReference type="Pfam" id="PF04770">
    <property type="entry name" value="ZF-HD_dimer"/>
    <property type="match status" value="1"/>
</dbReference>
<dbReference type="PANTHER" id="PTHR31948:SF140">
    <property type="entry name" value="ZINC-FINGER HOMEODOMAIN PROTEIN 2"/>
    <property type="match status" value="1"/>
</dbReference>
<dbReference type="PANTHER" id="PTHR31948">
    <property type="entry name" value="ZINC-FINGER HOMEODOMAIN PROTEIN 2"/>
    <property type="match status" value="1"/>
</dbReference>
<dbReference type="GO" id="GO:0008270">
    <property type="term" value="F:zinc ion binding"/>
    <property type="evidence" value="ECO:0007669"/>
    <property type="project" value="UniProtKB-KW"/>
</dbReference>
<proteinExistence type="predicted"/>
<sequence length="76" mass="8781">MGGHMVDHMVDGCGEFLVVGEEDTLDTLKYVACNCYRNFHRKKVNDHHHQKFSTTINNNSNIIIIIIIDLHNHHII</sequence>
<evidence type="ECO:0000256" key="2">
    <source>
        <dbReference type="ARBA" id="ARBA00022771"/>
    </source>
</evidence>
<dbReference type="InterPro" id="IPR006456">
    <property type="entry name" value="ZF_HD_homeobox_Cys/His_dimer"/>
</dbReference>
<evidence type="ECO:0000256" key="3">
    <source>
        <dbReference type="ARBA" id="ARBA00022833"/>
    </source>
</evidence>
<evidence type="ECO:0000313" key="5">
    <source>
        <dbReference type="EMBL" id="KAK7841810.1"/>
    </source>
</evidence>
<evidence type="ECO:0000313" key="6">
    <source>
        <dbReference type="Proteomes" id="UP000237347"/>
    </source>
</evidence>